<dbReference type="EMBL" id="JAHRIO010084345">
    <property type="protein sequence ID" value="MEQ2186524.1"/>
    <property type="molecule type" value="Genomic_DNA"/>
</dbReference>
<keyword evidence="2" id="KW-1185">Reference proteome</keyword>
<gene>
    <name evidence="1" type="ORF">GOODEAATRI_029512</name>
</gene>
<evidence type="ECO:0000313" key="2">
    <source>
        <dbReference type="Proteomes" id="UP001476798"/>
    </source>
</evidence>
<accession>A0ABV0PSS3</accession>
<reference evidence="1 2" key="1">
    <citation type="submission" date="2021-06" db="EMBL/GenBank/DDBJ databases">
        <authorList>
            <person name="Palmer J.M."/>
        </authorList>
    </citation>
    <scope>NUCLEOTIDE SEQUENCE [LARGE SCALE GENOMIC DNA]</scope>
    <source>
        <strain evidence="1 2">GA_2019</strain>
        <tissue evidence="1">Muscle</tissue>
    </source>
</reference>
<dbReference type="Proteomes" id="UP001476798">
    <property type="component" value="Unassembled WGS sequence"/>
</dbReference>
<organism evidence="1 2">
    <name type="scientific">Goodea atripinnis</name>
    <dbReference type="NCBI Taxonomy" id="208336"/>
    <lineage>
        <taxon>Eukaryota</taxon>
        <taxon>Metazoa</taxon>
        <taxon>Chordata</taxon>
        <taxon>Craniata</taxon>
        <taxon>Vertebrata</taxon>
        <taxon>Euteleostomi</taxon>
        <taxon>Actinopterygii</taxon>
        <taxon>Neopterygii</taxon>
        <taxon>Teleostei</taxon>
        <taxon>Neoteleostei</taxon>
        <taxon>Acanthomorphata</taxon>
        <taxon>Ovalentaria</taxon>
        <taxon>Atherinomorphae</taxon>
        <taxon>Cyprinodontiformes</taxon>
        <taxon>Goodeidae</taxon>
        <taxon>Goodea</taxon>
    </lineage>
</organism>
<name>A0ABV0PSS3_9TELE</name>
<comment type="caution">
    <text evidence="1">The sequence shown here is derived from an EMBL/GenBank/DDBJ whole genome shotgun (WGS) entry which is preliminary data.</text>
</comment>
<protein>
    <submittedName>
        <fullName evidence="1">Uncharacterized protein</fullName>
    </submittedName>
</protein>
<evidence type="ECO:0000313" key="1">
    <source>
        <dbReference type="EMBL" id="MEQ2186524.1"/>
    </source>
</evidence>
<sequence length="106" mass="11625">MADPTQPAPRCSEEEKTEVINDAELALKGINMLLNNGFTESDELFRTHRIISQFRCSAVDVPEGSGPLTEQLSQLYPPRYIVNRTSVLARTYSDASLAAPAASVEL</sequence>
<proteinExistence type="predicted"/>